<keyword evidence="1" id="KW-0812">Transmembrane</keyword>
<feature type="transmembrane region" description="Helical" evidence="1">
    <location>
        <begin position="236"/>
        <end position="255"/>
    </location>
</feature>
<dbReference type="OrthoDB" id="549912at2"/>
<feature type="transmembrane region" description="Helical" evidence="1">
    <location>
        <begin position="149"/>
        <end position="167"/>
    </location>
</feature>
<evidence type="ECO:0000313" key="3">
    <source>
        <dbReference type="Proteomes" id="UP000010473"/>
    </source>
</evidence>
<dbReference type="TCDB" id="9.B.175.1.5">
    <property type="family name" value="the putative uncharacterized transporter-1 (put1) family"/>
</dbReference>
<feature type="transmembrane region" description="Helical" evidence="1">
    <location>
        <begin position="205"/>
        <end position="224"/>
    </location>
</feature>
<dbReference type="KEGG" id="scs:Sta7437_1822"/>
<feature type="transmembrane region" description="Helical" evidence="1">
    <location>
        <begin position="83"/>
        <end position="101"/>
    </location>
</feature>
<feature type="transmembrane region" description="Helical" evidence="1">
    <location>
        <begin position="12"/>
        <end position="33"/>
    </location>
</feature>
<evidence type="ECO:0000313" key="2">
    <source>
        <dbReference type="EMBL" id="AFZ35380.1"/>
    </source>
</evidence>
<reference evidence="3" key="1">
    <citation type="journal article" date="2013" name="Proc. Natl. Acad. Sci. U.S.A.">
        <title>Improving the coverage of the cyanobacterial phylum using diversity-driven genome sequencing.</title>
        <authorList>
            <person name="Shih P.M."/>
            <person name="Wu D."/>
            <person name="Latifi A."/>
            <person name="Axen S.D."/>
            <person name="Fewer D.P."/>
            <person name="Talla E."/>
            <person name="Calteau A."/>
            <person name="Cai F."/>
            <person name="Tandeau de Marsac N."/>
            <person name="Rippka R."/>
            <person name="Herdman M."/>
            <person name="Sivonen K."/>
            <person name="Coursin T."/>
            <person name="Laurent T."/>
            <person name="Goodwin L."/>
            <person name="Nolan M."/>
            <person name="Davenport K.W."/>
            <person name="Han C.S."/>
            <person name="Rubin E.M."/>
            <person name="Eisen J.A."/>
            <person name="Woyke T."/>
            <person name="Gugger M."/>
            <person name="Kerfeld C.A."/>
        </authorList>
    </citation>
    <scope>NUCLEOTIDE SEQUENCE [LARGE SCALE GENOMIC DNA]</scope>
    <source>
        <strain evidence="3">ATCC 29371 / PCC 7437</strain>
    </source>
</reference>
<dbReference type="AlphaFoldDB" id="K9XRZ6"/>
<feature type="transmembrane region" description="Helical" evidence="1">
    <location>
        <begin position="121"/>
        <end position="142"/>
    </location>
</feature>
<sequence length="355" mass="40894">MFTLPKLVHQPIVWFSILILTAIAIEIISKPFYLSDSPPQLEFPFLIKTLILLIWSFCLVATVRKNVFKTLGYAPPKFKAYQLGLIGFTAIISWFFLGLFLINPQQFSLLALEDQIIENASAFLCFASAFILAIALVNIFSLPPSRSRFFKLIMLGILSLVIFVIGMEEVSWFQRMLAIKTPASFSNNLQQEMNLHNFATNKFEYIYYLGTFSLFSIVPLIKPLFQKYQWYSSINLLLPGSFTFHVGAIAAAYNYDMWDFPLIQVAFGIAFFGMVFYAFEKANTTLKILQIIVIVVMAMSQIMFIFKGNAFLRLYDVTEYKEFFIALTMFVYAIEVLANVRKLNLKKNENLWFLN</sequence>
<feature type="transmembrane region" description="Helical" evidence="1">
    <location>
        <begin position="291"/>
        <end position="311"/>
    </location>
</feature>
<dbReference type="RefSeq" id="WP_015193051.1">
    <property type="nucleotide sequence ID" value="NC_019748.1"/>
</dbReference>
<protein>
    <submittedName>
        <fullName evidence="2">Uncharacterized protein</fullName>
    </submittedName>
</protein>
<dbReference type="Proteomes" id="UP000010473">
    <property type="component" value="Chromosome"/>
</dbReference>
<dbReference type="EMBL" id="CP003653">
    <property type="protein sequence ID" value="AFZ35380.1"/>
    <property type="molecule type" value="Genomic_DNA"/>
</dbReference>
<organism evidence="2 3">
    <name type="scientific">Stanieria cyanosphaera (strain ATCC 29371 / PCC 7437)</name>
    <dbReference type="NCBI Taxonomy" id="111780"/>
    <lineage>
        <taxon>Bacteria</taxon>
        <taxon>Bacillati</taxon>
        <taxon>Cyanobacteriota</taxon>
        <taxon>Cyanophyceae</taxon>
        <taxon>Pleurocapsales</taxon>
        <taxon>Dermocarpellaceae</taxon>
        <taxon>Stanieria</taxon>
    </lineage>
</organism>
<keyword evidence="1" id="KW-0472">Membrane</keyword>
<gene>
    <name evidence="2" type="ordered locus">Sta7437_1822</name>
</gene>
<name>K9XRZ6_STAC7</name>
<accession>K9XRZ6</accession>
<feature type="transmembrane region" description="Helical" evidence="1">
    <location>
        <begin position="261"/>
        <end position="279"/>
    </location>
</feature>
<dbReference type="HOGENOM" id="CLU_780559_0_0_3"/>
<evidence type="ECO:0000256" key="1">
    <source>
        <dbReference type="SAM" id="Phobius"/>
    </source>
</evidence>
<proteinExistence type="predicted"/>
<keyword evidence="3" id="KW-1185">Reference proteome</keyword>
<feature type="transmembrane region" description="Helical" evidence="1">
    <location>
        <begin position="45"/>
        <end position="63"/>
    </location>
</feature>
<feature type="transmembrane region" description="Helical" evidence="1">
    <location>
        <begin position="323"/>
        <end position="340"/>
    </location>
</feature>
<dbReference type="eggNOG" id="ENOG5033INE">
    <property type="taxonomic scope" value="Bacteria"/>
</dbReference>
<keyword evidence="1" id="KW-1133">Transmembrane helix</keyword>